<keyword evidence="2" id="KW-0342">GTP-binding</keyword>
<dbReference type="SUPFAM" id="SSF52540">
    <property type="entry name" value="P-loop containing nucleoside triphosphate hydrolases"/>
    <property type="match status" value="1"/>
</dbReference>
<dbReference type="PROSITE" id="PS51421">
    <property type="entry name" value="RAS"/>
    <property type="match status" value="1"/>
</dbReference>
<dbReference type="InterPro" id="IPR029060">
    <property type="entry name" value="PIN-like_dom_sf"/>
</dbReference>
<proteinExistence type="predicted"/>
<dbReference type="SMART" id="SM00173">
    <property type="entry name" value="RAS"/>
    <property type="match status" value="1"/>
</dbReference>
<protein>
    <submittedName>
        <fullName evidence="3">Transforming protein RhoA</fullName>
    </submittedName>
</protein>
<evidence type="ECO:0000313" key="3">
    <source>
        <dbReference type="EMBL" id="EOB15445.1"/>
    </source>
</evidence>
<dbReference type="Proteomes" id="UP000016927">
    <property type="component" value="Unassembled WGS sequence"/>
</dbReference>
<dbReference type="VEuPathDB" id="MicrosporidiaDB:NBO_4g0073"/>
<keyword evidence="1" id="KW-0547">Nucleotide-binding</keyword>
<dbReference type="SMART" id="SM00174">
    <property type="entry name" value="RHO"/>
    <property type="match status" value="1"/>
</dbReference>
<dbReference type="PRINTS" id="PR00449">
    <property type="entry name" value="RASTRNSFRMNG"/>
</dbReference>
<dbReference type="InterPro" id="IPR003578">
    <property type="entry name" value="Small_GTPase_Rho"/>
</dbReference>
<reference evidence="3 4" key="1">
    <citation type="journal article" date="2013" name="BMC Genomics">
        <title>Comparative genomics of parasitic silkworm microsporidia reveal an association between genome expansion and host adaptation.</title>
        <authorList>
            <person name="Pan G."/>
            <person name="Xu J."/>
            <person name="Li T."/>
            <person name="Xia Q."/>
            <person name="Liu S.L."/>
            <person name="Zhang G."/>
            <person name="Li S."/>
            <person name="Li C."/>
            <person name="Liu H."/>
            <person name="Yang L."/>
            <person name="Liu T."/>
            <person name="Zhang X."/>
            <person name="Wu Z."/>
            <person name="Fan W."/>
            <person name="Dang X."/>
            <person name="Xiang H."/>
            <person name="Tao M."/>
            <person name="Li Y."/>
            <person name="Hu J."/>
            <person name="Li Z."/>
            <person name="Lin L."/>
            <person name="Luo J."/>
            <person name="Geng L."/>
            <person name="Wang L."/>
            <person name="Long M."/>
            <person name="Wan Y."/>
            <person name="He N."/>
            <person name="Zhang Z."/>
            <person name="Lu C."/>
            <person name="Keeling P.J."/>
            <person name="Wang J."/>
            <person name="Xiang Z."/>
            <person name="Zhou Z."/>
        </authorList>
    </citation>
    <scope>NUCLEOTIDE SEQUENCE [LARGE SCALE GENOMIC DNA]</scope>
    <source>
        <strain evidence="4">CQ1 / CVCC 102059</strain>
    </source>
</reference>
<dbReference type="PANTHER" id="PTHR24072">
    <property type="entry name" value="RHO FAMILY GTPASE"/>
    <property type="match status" value="1"/>
</dbReference>
<dbReference type="PROSITE" id="PS51419">
    <property type="entry name" value="RAB"/>
    <property type="match status" value="1"/>
</dbReference>
<keyword evidence="4" id="KW-1185">Reference proteome</keyword>
<dbReference type="GO" id="GO:0005525">
    <property type="term" value="F:GTP binding"/>
    <property type="evidence" value="ECO:0007669"/>
    <property type="project" value="UniProtKB-KW"/>
</dbReference>
<dbReference type="SUPFAM" id="SSF88723">
    <property type="entry name" value="PIN domain-like"/>
    <property type="match status" value="1"/>
</dbReference>
<dbReference type="CDD" id="cd00157">
    <property type="entry name" value="Rho"/>
    <property type="match status" value="1"/>
</dbReference>
<organism evidence="3 4">
    <name type="scientific">Nosema bombycis (strain CQ1 / CVCC 102059)</name>
    <name type="common">Microsporidian parasite</name>
    <name type="synonym">Pebrine of silkworm</name>
    <dbReference type="NCBI Taxonomy" id="578461"/>
    <lineage>
        <taxon>Eukaryota</taxon>
        <taxon>Fungi</taxon>
        <taxon>Fungi incertae sedis</taxon>
        <taxon>Microsporidia</taxon>
        <taxon>Nosematidae</taxon>
        <taxon>Nosema</taxon>
    </lineage>
</organism>
<dbReference type="Gene3D" id="3.40.50.300">
    <property type="entry name" value="P-loop containing nucleotide triphosphate hydrolases"/>
    <property type="match status" value="1"/>
</dbReference>
<gene>
    <name evidence="3" type="primary">RHOA</name>
    <name evidence="3" type="ORF">NBO_4g0073</name>
</gene>
<dbReference type="STRING" id="578461.R0MML1"/>
<evidence type="ECO:0000256" key="1">
    <source>
        <dbReference type="ARBA" id="ARBA00022741"/>
    </source>
</evidence>
<dbReference type="InterPro" id="IPR005225">
    <property type="entry name" value="Small_GTP-bd"/>
</dbReference>
<dbReference type="AlphaFoldDB" id="R0MML1"/>
<name>R0MML1_NOSB1</name>
<dbReference type="EMBL" id="KB908912">
    <property type="protein sequence ID" value="EOB15445.1"/>
    <property type="molecule type" value="Genomic_DNA"/>
</dbReference>
<dbReference type="OrthoDB" id="17262at2759"/>
<dbReference type="NCBIfam" id="TIGR00231">
    <property type="entry name" value="small_GTP"/>
    <property type="match status" value="1"/>
</dbReference>
<dbReference type="PROSITE" id="PS51420">
    <property type="entry name" value="RHO"/>
    <property type="match status" value="1"/>
</dbReference>
<accession>R0MML1</accession>
<dbReference type="InterPro" id="IPR001806">
    <property type="entry name" value="Small_GTPase"/>
</dbReference>
<dbReference type="Pfam" id="PF00071">
    <property type="entry name" value="Ras"/>
    <property type="match status" value="1"/>
</dbReference>
<dbReference type="InterPro" id="IPR027417">
    <property type="entry name" value="P-loop_NTPase"/>
</dbReference>
<dbReference type="SMART" id="SM00175">
    <property type="entry name" value="RAB"/>
    <property type="match status" value="1"/>
</dbReference>
<evidence type="ECO:0000313" key="4">
    <source>
        <dbReference type="Proteomes" id="UP000016927"/>
    </source>
</evidence>
<dbReference type="GO" id="GO:0007264">
    <property type="term" value="P:small GTPase-mediated signal transduction"/>
    <property type="evidence" value="ECO:0007669"/>
    <property type="project" value="InterPro"/>
</dbReference>
<dbReference type="Gene3D" id="3.40.50.1010">
    <property type="entry name" value="5'-nuclease"/>
    <property type="match status" value="1"/>
</dbReference>
<feature type="non-terminal residue" evidence="3">
    <location>
        <position position="746"/>
    </location>
</feature>
<dbReference type="GO" id="GO:0003924">
    <property type="term" value="F:GTPase activity"/>
    <property type="evidence" value="ECO:0007669"/>
    <property type="project" value="InterPro"/>
</dbReference>
<dbReference type="SMART" id="SM00176">
    <property type="entry name" value="RAN"/>
    <property type="match status" value="1"/>
</dbReference>
<sequence length="746" mass="85502">MPDEKDKISKQLTLVGHGTCGKTSILNRHMTKSFEEKVAPTVFTSTTNSYKHEQGTIELRLWDTAGQDEFSRFRHLALPTADYVLICYSVENRESFDEIRTTFIPLIKECCPFAKVFVAAAKIDLREDRRVLESLVESGQSPISKAEGMDLAKRIGAIAYFECSAKANKGIEEIFEQISKYALKEHFKIQKAGFHSSWIGLEAFKKQSNQTVYSKVSANILHEGILCIDGNWFLKKYTQMVNVHEIFMYDRKERYLDPVLKLVKMAKDCEFEILWVWDGMTYKKPTPVIDTDKCVTEGYKAYIQGDYSGSNRNWKGFIDTATIVADVNELLKGFNVPTMTAPFSATSQMAYFLENNIVGYVFGKSDLLLYEAVEKIISEIFLDRQIVDKQNLFQVEILNKKSICERLEIDLCDFRPLALALGCEICPTLPEYANDFIFENIVTIVKTEGVESYLNKFNTVDESSVEENNKKENDYANTFFTAYVICDCQPVMKEDGRVAPLREDCVPENFEVLFGRRLPNILYERMFLSLFSPEILNTLAFETFPDTDADFINLANIAYALIKQKIGLDVSFDGGLVLEKNIKLGDTPNKIEFLNIIAPNIQMDPDLSIVLQILISKNVKYHMLKNPICSKILSYLAKPGLTKQDNEIKFTEDTLRFHLKTIRLRNLLKQCKEAYELVTLTEITLPFRDRYNLFAPGYYEKNKLNSTDPMVKSCENFLNKICSFLRTNFGDSKSIETITNEINMIR</sequence>
<evidence type="ECO:0000256" key="2">
    <source>
        <dbReference type="ARBA" id="ARBA00023134"/>
    </source>
</evidence>
<dbReference type="HOGENOM" id="CLU_372577_0_0_1"/>